<keyword evidence="5" id="KW-0472">Membrane</keyword>
<dbReference type="AlphaFoldDB" id="A0A399E359"/>
<evidence type="ECO:0000256" key="4">
    <source>
        <dbReference type="ARBA" id="ARBA00023237"/>
    </source>
</evidence>
<keyword evidence="4" id="KW-0998">Cell outer membrane</keyword>
<comment type="caution">
    <text evidence="6">The sequence shown here is derived from an EMBL/GenBank/DDBJ whole genome shotgun (WGS) entry which is preliminary data.</text>
</comment>
<comment type="subcellular location">
    <subcellularLocation>
        <location evidence="1">Cell outer membrane</location>
        <topology evidence="1">Single-pass membrane protein</topology>
    </subcellularLocation>
    <subcellularLocation>
        <location evidence="2">Periplasm</location>
    </subcellularLocation>
</comment>
<keyword evidence="5" id="KW-1133">Transmembrane helix</keyword>
<evidence type="ECO:0000256" key="2">
    <source>
        <dbReference type="ARBA" id="ARBA00004418"/>
    </source>
</evidence>
<evidence type="ECO:0000256" key="1">
    <source>
        <dbReference type="ARBA" id="ARBA00004203"/>
    </source>
</evidence>
<evidence type="ECO:0000313" key="6">
    <source>
        <dbReference type="EMBL" id="RIH79134.1"/>
    </source>
</evidence>
<protein>
    <recommendedName>
        <fullName evidence="8">Prepilin-type N-terminal cleavage/methylation domain-containing protein</fullName>
    </recommendedName>
</protein>
<gene>
    <name evidence="6" type="ORF">Mcate_00485</name>
</gene>
<dbReference type="RefSeq" id="WP_013013340.1">
    <property type="nucleotide sequence ID" value="NZ_JBHSXZ010000042.1"/>
</dbReference>
<dbReference type="InterPro" id="IPR045584">
    <property type="entry name" value="Pilin-like"/>
</dbReference>
<proteinExistence type="predicted"/>
<feature type="transmembrane region" description="Helical" evidence="5">
    <location>
        <begin position="12"/>
        <end position="34"/>
    </location>
</feature>
<reference evidence="6 7" key="1">
    <citation type="submission" date="2018-08" db="EMBL/GenBank/DDBJ databases">
        <title>Meiothermus cateniformans JCM 15151 genome sequencing project.</title>
        <authorList>
            <person name="Da Costa M.S."/>
            <person name="Albuquerque L."/>
            <person name="Raposo P."/>
            <person name="Froufe H.J.C."/>
            <person name="Barroso C.S."/>
            <person name="Egas C."/>
        </authorList>
    </citation>
    <scope>NUCLEOTIDE SEQUENCE [LARGE SCALE GENOMIC DNA]</scope>
    <source>
        <strain evidence="6 7">JCM 15151</strain>
    </source>
</reference>
<evidence type="ECO:0008006" key="8">
    <source>
        <dbReference type="Google" id="ProtNLM"/>
    </source>
</evidence>
<evidence type="ECO:0000313" key="7">
    <source>
        <dbReference type="Proteomes" id="UP000266089"/>
    </source>
</evidence>
<accession>A0A399E359</accession>
<dbReference type="PROSITE" id="PS00409">
    <property type="entry name" value="PROKAR_NTER_METHYL"/>
    <property type="match status" value="1"/>
</dbReference>
<organism evidence="6 7">
    <name type="scientific">Meiothermus taiwanensis</name>
    <dbReference type="NCBI Taxonomy" id="172827"/>
    <lineage>
        <taxon>Bacteria</taxon>
        <taxon>Thermotogati</taxon>
        <taxon>Deinococcota</taxon>
        <taxon>Deinococci</taxon>
        <taxon>Thermales</taxon>
        <taxon>Thermaceae</taxon>
        <taxon>Meiothermus</taxon>
    </lineage>
</organism>
<dbReference type="InterPro" id="IPR012902">
    <property type="entry name" value="N_methyl_site"/>
</dbReference>
<dbReference type="OrthoDB" id="27094at2"/>
<dbReference type="NCBIfam" id="TIGR02532">
    <property type="entry name" value="IV_pilin_GFxxxE"/>
    <property type="match status" value="1"/>
</dbReference>
<keyword evidence="3" id="KW-0574">Periplasm</keyword>
<evidence type="ECO:0000256" key="3">
    <source>
        <dbReference type="ARBA" id="ARBA00022764"/>
    </source>
</evidence>
<evidence type="ECO:0000256" key="5">
    <source>
        <dbReference type="SAM" id="Phobius"/>
    </source>
</evidence>
<name>A0A399E359_9DEIN</name>
<keyword evidence="5" id="KW-0812">Transmembrane</keyword>
<dbReference type="GO" id="GO:0042597">
    <property type="term" value="C:periplasmic space"/>
    <property type="evidence" value="ECO:0007669"/>
    <property type="project" value="UniProtKB-SubCell"/>
</dbReference>
<sequence length="145" mass="14984">MCVPTGVTLVELLISIVLLGALLAAVAGAVATMFGATRSAQSGINANAQAREVMETLRAQWTNGSAARAAYDANCIKIALPDGAIVTVGAVNPATNTYTPQPVNVVPPEGICPAGGYNQSLKRIQVTIQHNGRALSHLTLELPRP</sequence>
<dbReference type="GO" id="GO:0009279">
    <property type="term" value="C:cell outer membrane"/>
    <property type="evidence" value="ECO:0007669"/>
    <property type="project" value="UniProtKB-SubCell"/>
</dbReference>
<dbReference type="Proteomes" id="UP000266089">
    <property type="component" value="Unassembled WGS sequence"/>
</dbReference>
<dbReference type="SUPFAM" id="SSF54523">
    <property type="entry name" value="Pili subunits"/>
    <property type="match status" value="1"/>
</dbReference>
<dbReference type="EMBL" id="QWKX01000008">
    <property type="protein sequence ID" value="RIH79134.1"/>
    <property type="molecule type" value="Genomic_DNA"/>
</dbReference>